<proteinExistence type="inferred from homology"/>
<dbReference type="InterPro" id="IPR020855">
    <property type="entry name" value="Ureohydrolase_Mn_BS"/>
</dbReference>
<dbReference type="NCBIfam" id="TIGR01229">
    <property type="entry name" value="rocF_arginase"/>
    <property type="match status" value="1"/>
</dbReference>
<sequence>MSGSRGSAPTVSISMKGARTLQQLALIVKRSLHHHHHPHPLQRSAGIIGAPFSKGQSRGGVECGPDRIRAAGLLDRLQQLGCAVKDYGNLTFEDIAVDEPVRGSKNVRAVGSANQRLSEAVQAVKKDGHTAVMLGGDHSLAIGSIHGHTAAVGPLSVVWVDAHADVNTPLTSYTGNLHGQPMSYLLYELQSKVPVLPNFSWMKPCLSSQDLVYIGLRDVDPAEHYILKLLGVKVFCMSQVDQLGVARVMEETCDYLWNRAKKPIHLSYDIDAIDPLITPATGTPVVGGLTYREGLYITEHLCQTGLLSAVDLVEVNPLRGRTEDHVHSTVSTAVDLLLGCFGRLREGNHLPNYSLPEP</sequence>
<keyword evidence="5 11" id="KW-0479">Metal-binding</keyword>
<dbReference type="PROSITE" id="PS51409">
    <property type="entry name" value="ARGINASE_2"/>
    <property type="match status" value="1"/>
</dbReference>
<comment type="catalytic activity">
    <reaction evidence="8 11">
        <text>L-arginine + H2O = urea + L-ornithine</text>
        <dbReference type="Rhea" id="RHEA:20569"/>
        <dbReference type="ChEBI" id="CHEBI:15377"/>
        <dbReference type="ChEBI" id="CHEBI:16199"/>
        <dbReference type="ChEBI" id="CHEBI:32682"/>
        <dbReference type="ChEBI" id="CHEBI:46911"/>
        <dbReference type="EC" id="3.5.3.1"/>
    </reaction>
</comment>
<dbReference type="PIRSF" id="PIRSF036979">
    <property type="entry name" value="Arginase"/>
    <property type="match status" value="1"/>
</dbReference>
<keyword evidence="7 11" id="KW-0464">Manganese</keyword>
<evidence type="ECO:0000256" key="8">
    <source>
        <dbReference type="ARBA" id="ARBA00047391"/>
    </source>
</evidence>
<comment type="similarity">
    <text evidence="9 10">Belongs to the arginase family.</text>
</comment>
<dbReference type="EC" id="3.5.3.1" evidence="2 11"/>
<accession>A0ABV0S9F3</accession>
<dbReference type="CDD" id="cd09989">
    <property type="entry name" value="Arginase"/>
    <property type="match status" value="1"/>
</dbReference>
<dbReference type="PANTHER" id="PTHR43782:SF2">
    <property type="entry name" value="ARGINASE-1"/>
    <property type="match status" value="1"/>
</dbReference>
<dbReference type="PRINTS" id="PR00116">
    <property type="entry name" value="ARGINASE"/>
</dbReference>
<evidence type="ECO:0000256" key="9">
    <source>
        <dbReference type="PROSITE-ProRule" id="PRU00742"/>
    </source>
</evidence>
<dbReference type="PANTHER" id="PTHR43782">
    <property type="entry name" value="ARGINASE"/>
    <property type="match status" value="1"/>
</dbReference>
<gene>
    <name evidence="12" type="primary">ARG1</name>
    <name evidence="12" type="ORF">XENOCAPTIV_022900</name>
</gene>
<keyword evidence="3 11" id="KW-0835">Urea cycle</keyword>
<evidence type="ECO:0000256" key="7">
    <source>
        <dbReference type="ARBA" id="ARBA00023211"/>
    </source>
</evidence>
<evidence type="ECO:0000256" key="11">
    <source>
        <dbReference type="RuleBase" id="RU361159"/>
    </source>
</evidence>
<dbReference type="InterPro" id="IPR006035">
    <property type="entry name" value="Ureohydrolase"/>
</dbReference>
<dbReference type="Gene3D" id="3.40.800.10">
    <property type="entry name" value="Ureohydrolase domain"/>
    <property type="match status" value="1"/>
</dbReference>
<dbReference type="InterPro" id="IPR014033">
    <property type="entry name" value="Arginase"/>
</dbReference>
<evidence type="ECO:0000256" key="5">
    <source>
        <dbReference type="ARBA" id="ARBA00022723"/>
    </source>
</evidence>
<organism evidence="12 13">
    <name type="scientific">Xenoophorus captivus</name>
    <dbReference type="NCBI Taxonomy" id="1517983"/>
    <lineage>
        <taxon>Eukaryota</taxon>
        <taxon>Metazoa</taxon>
        <taxon>Chordata</taxon>
        <taxon>Craniata</taxon>
        <taxon>Vertebrata</taxon>
        <taxon>Euteleostomi</taxon>
        <taxon>Actinopterygii</taxon>
        <taxon>Neopterygii</taxon>
        <taxon>Teleostei</taxon>
        <taxon>Neoteleostei</taxon>
        <taxon>Acanthomorphata</taxon>
        <taxon>Ovalentaria</taxon>
        <taxon>Atherinomorphae</taxon>
        <taxon>Cyprinodontiformes</taxon>
        <taxon>Goodeidae</taxon>
        <taxon>Xenoophorus</taxon>
    </lineage>
</organism>
<comment type="cofactor">
    <cofactor evidence="11">
        <name>Mn(2+)</name>
        <dbReference type="ChEBI" id="CHEBI:29035"/>
    </cofactor>
    <text evidence="11">Binds 2 manganese ions per subunit.</text>
</comment>
<keyword evidence="4 11" id="KW-0056">Arginine metabolism</keyword>
<dbReference type="PROSITE" id="PS01053">
    <property type="entry name" value="ARGINASE_1"/>
    <property type="match status" value="1"/>
</dbReference>
<evidence type="ECO:0000256" key="6">
    <source>
        <dbReference type="ARBA" id="ARBA00022801"/>
    </source>
</evidence>
<keyword evidence="6 10" id="KW-0378">Hydrolase</keyword>
<evidence type="ECO:0000256" key="3">
    <source>
        <dbReference type="ARBA" id="ARBA00022436"/>
    </source>
</evidence>
<dbReference type="SUPFAM" id="SSF52768">
    <property type="entry name" value="Arginase/deacetylase"/>
    <property type="match status" value="1"/>
</dbReference>
<comment type="caution">
    <text evidence="12">The sequence shown here is derived from an EMBL/GenBank/DDBJ whole genome shotgun (WGS) entry which is preliminary data.</text>
</comment>
<dbReference type="Proteomes" id="UP001434883">
    <property type="component" value="Unassembled WGS sequence"/>
</dbReference>
<reference evidence="12 13" key="1">
    <citation type="submission" date="2021-06" db="EMBL/GenBank/DDBJ databases">
        <authorList>
            <person name="Palmer J.M."/>
        </authorList>
    </citation>
    <scope>NUCLEOTIDE SEQUENCE [LARGE SCALE GENOMIC DNA]</scope>
    <source>
        <strain evidence="12 13">XC_2019</strain>
        <tissue evidence="12">Muscle</tissue>
    </source>
</reference>
<keyword evidence="13" id="KW-1185">Reference proteome</keyword>
<evidence type="ECO:0000313" key="13">
    <source>
        <dbReference type="Proteomes" id="UP001434883"/>
    </source>
</evidence>
<dbReference type="EMBL" id="JAHRIN010075672">
    <property type="protein sequence ID" value="MEQ2217134.1"/>
    <property type="molecule type" value="Genomic_DNA"/>
</dbReference>
<comment type="pathway">
    <text evidence="1 11">Nitrogen metabolism; urea cycle; L-ornithine and urea from L-arginine: step 1/1.</text>
</comment>
<evidence type="ECO:0000256" key="1">
    <source>
        <dbReference type="ARBA" id="ARBA00005098"/>
    </source>
</evidence>
<evidence type="ECO:0000256" key="4">
    <source>
        <dbReference type="ARBA" id="ARBA00022503"/>
    </source>
</evidence>
<dbReference type="Pfam" id="PF00491">
    <property type="entry name" value="Arginase"/>
    <property type="match status" value="1"/>
</dbReference>
<dbReference type="InterPro" id="IPR023696">
    <property type="entry name" value="Ureohydrolase_dom_sf"/>
</dbReference>
<evidence type="ECO:0000256" key="10">
    <source>
        <dbReference type="RuleBase" id="RU003684"/>
    </source>
</evidence>
<protein>
    <recommendedName>
        <fullName evidence="2 11">Arginase</fullName>
        <ecNumber evidence="2 11">3.5.3.1</ecNumber>
    </recommendedName>
</protein>
<evidence type="ECO:0000313" key="12">
    <source>
        <dbReference type="EMBL" id="MEQ2217134.1"/>
    </source>
</evidence>
<name>A0ABV0S9F3_9TELE</name>
<evidence type="ECO:0000256" key="2">
    <source>
        <dbReference type="ARBA" id="ARBA00012168"/>
    </source>
</evidence>